<dbReference type="EMBL" id="JACXAC010000003">
    <property type="protein sequence ID" value="MBD2722272.1"/>
    <property type="molecule type" value="Genomic_DNA"/>
</dbReference>
<dbReference type="Pfam" id="PF13585">
    <property type="entry name" value="CHU_C"/>
    <property type="match status" value="1"/>
</dbReference>
<evidence type="ECO:0000313" key="1">
    <source>
        <dbReference type="EMBL" id="MBD2722272.1"/>
    </source>
</evidence>
<gene>
    <name evidence="1" type="ORF">IC234_09045</name>
</gene>
<organism evidence="1 2">
    <name type="scientific">Hymenobacter armeniacus</name>
    <dbReference type="NCBI Taxonomy" id="2771358"/>
    <lineage>
        <taxon>Bacteria</taxon>
        <taxon>Pseudomonadati</taxon>
        <taxon>Bacteroidota</taxon>
        <taxon>Cytophagia</taxon>
        <taxon>Cytophagales</taxon>
        <taxon>Hymenobacteraceae</taxon>
        <taxon>Hymenobacter</taxon>
    </lineage>
</organism>
<reference evidence="1 2" key="1">
    <citation type="submission" date="2020-09" db="EMBL/GenBank/DDBJ databases">
        <authorList>
            <person name="Kim M.K."/>
        </authorList>
    </citation>
    <scope>NUCLEOTIDE SEQUENCE [LARGE SCALE GENOMIC DNA]</scope>
    <source>
        <strain evidence="1 2">BT189</strain>
    </source>
</reference>
<dbReference type="Proteomes" id="UP000606003">
    <property type="component" value="Unassembled WGS sequence"/>
</dbReference>
<protein>
    <submittedName>
        <fullName evidence="1">Gliding motility-associated C-terminal domain-containing protein</fullName>
    </submittedName>
</protein>
<comment type="caution">
    <text evidence="1">The sequence shown here is derived from an EMBL/GenBank/DDBJ whole genome shotgun (WGS) entry which is preliminary data.</text>
</comment>
<dbReference type="RefSeq" id="WP_190923646.1">
    <property type="nucleotide sequence ID" value="NZ_JACXAC010000003.1"/>
</dbReference>
<sequence>MQAFFLFRPGAGARLLLLLLLAAAGLLARPEAARASHIRAGDIQAKVDTTAARNPRRIFFKMVLYTTEGQNVVDENQVTIFFGDGTSSCYKGVDRVGGRRPLPGLSDTSYNIYLFEHTFPAAGQYTIKYVGENRVAGVLNMTASGNQSFYISTTIEIAPVYAANRTPILTAPAVDKAAVNQVFVHNPGAYDADGDSLVYTLQPSQKSTLLADAIVGSPCAGATGNNNPQVSDVPNFRYPNDPIITQPTVPYQVPYNGIPAGQVPNVPAIFEISNRRANPGQITWNAPVQAGTYNFAFRVEELRRTPLGWRKIGEVVRDMQIVVINTNNLRPILTLPPDLCVVAGQTVTGTVTAVDGSSSTSAAPTPIALFAFSGIRPPATFFQTQAGPPVASGVFTWRTDCSNVAQQPYLVVFKAQDTPPGASTPSNQPLIDEQVWSIRVVGPPPRNVQAVASTTTGGLNSTTLTWDRYTCTNAANMYIYRKVGPGPAPGACETGIPASSGYVRIGTVLPGATTFTDDNGGRGLDRGLTYCYRLYADFPLPAGGASLASDEACVTFAGRAAQLKNVDVETTSATAGQIAVRWTQPRTATGASFAGTPSFVLSRGEGLNPATFVPVRTFTSLNDTSYVDTNLNTLDRQYSYRLEFVRSFPNGQSSITETSAPASSVRTTVLAANPPTAFTVSWTHNVPWDNSARPVRIFRKLTGSPTYVQVATAPTGLSGGSYVDRDPALVKGQTYCYYVQTEGRYTLTGFLSSLLNKSQEQCRPLIAPPCTPVLSLKATNCDSLAALPQSSGSQTYTNALRWTLGNTPAGCDAAVASYRVYYRPGTSGAFALIGTTSQTTFNHGNLPNSGGCYAVQAVAAGGAVSDTSNVACQENCLFFLLPNIFTPNGDGQNAVFKPKNNSPVRSVHFQAFNRWGRKVFENTTTADDPALINWDGGGPISGDVSGGKDGKTADGIYYYLAEVEFADVASTKRTYKGWVEIVR</sequence>
<dbReference type="Gene3D" id="2.60.40.10">
    <property type="entry name" value="Immunoglobulins"/>
    <property type="match status" value="2"/>
</dbReference>
<evidence type="ECO:0000313" key="2">
    <source>
        <dbReference type="Proteomes" id="UP000606003"/>
    </source>
</evidence>
<name>A0ABR8JQM2_9BACT</name>
<dbReference type="InterPro" id="IPR013783">
    <property type="entry name" value="Ig-like_fold"/>
</dbReference>
<keyword evidence="2" id="KW-1185">Reference proteome</keyword>
<proteinExistence type="predicted"/>
<accession>A0ABR8JQM2</accession>